<keyword evidence="1" id="KW-0472">Membrane</keyword>
<feature type="transmembrane region" description="Helical" evidence="1">
    <location>
        <begin position="64"/>
        <end position="80"/>
    </location>
</feature>
<keyword evidence="3" id="KW-1185">Reference proteome</keyword>
<organism evidence="2 3">
    <name type="scientific">Actinocatenispora sera</name>
    <dbReference type="NCBI Taxonomy" id="390989"/>
    <lineage>
        <taxon>Bacteria</taxon>
        <taxon>Bacillati</taxon>
        <taxon>Actinomycetota</taxon>
        <taxon>Actinomycetes</taxon>
        <taxon>Micromonosporales</taxon>
        <taxon>Micromonosporaceae</taxon>
        <taxon>Actinocatenispora</taxon>
    </lineage>
</organism>
<keyword evidence="1" id="KW-0812">Transmembrane</keyword>
<evidence type="ECO:0000256" key="1">
    <source>
        <dbReference type="SAM" id="Phobius"/>
    </source>
</evidence>
<dbReference type="AlphaFoldDB" id="A0A810L082"/>
<name>A0A810L082_9ACTN</name>
<dbReference type="Gene3D" id="1.25.40.10">
    <property type="entry name" value="Tetratricopeptide repeat domain"/>
    <property type="match status" value="1"/>
</dbReference>
<dbReference type="InterPro" id="IPR011990">
    <property type="entry name" value="TPR-like_helical_dom_sf"/>
</dbReference>
<evidence type="ECO:0008006" key="4">
    <source>
        <dbReference type="Google" id="ProtNLM"/>
    </source>
</evidence>
<feature type="transmembrane region" description="Helical" evidence="1">
    <location>
        <begin position="92"/>
        <end position="110"/>
    </location>
</feature>
<gene>
    <name evidence="2" type="ORF">Asera_29120</name>
</gene>
<feature type="transmembrane region" description="Helical" evidence="1">
    <location>
        <begin position="12"/>
        <end position="30"/>
    </location>
</feature>
<accession>A0A810L082</accession>
<dbReference type="Proteomes" id="UP000680750">
    <property type="component" value="Chromosome"/>
</dbReference>
<dbReference type="EMBL" id="AP023354">
    <property type="protein sequence ID" value="BCJ28804.1"/>
    <property type="molecule type" value="Genomic_DNA"/>
</dbReference>
<keyword evidence="1" id="KW-1133">Transmembrane helix</keyword>
<protein>
    <recommendedName>
        <fullName evidence="4">Tetratricopeptide repeat protein</fullName>
    </recommendedName>
</protein>
<sequence length="469" mass="50640">MQPPAPPRYHDRLAAAVGNASLLGVGYVLVRRRGLAVLADMITFVLLLLLVTAFRSLWFEVVVGVWWLALIAHGWLLGGGTAPRTGVARQRLIALCFAVPVLLVLGLLRFDAQTVDGALSDARASGDCTAARAALARIGFGDRVTDAPLTVRGDRTREACRKVDAASASLRRALRTGDTHGLASGFTGLASVLTTLPGHDRMVDRALTGFLHALPTRDACNTATVTDWLRARKHDHTLLDRAGTVVPKAAPAALLGCGDALMSDGHWKQAKKRYRQLLTQYPKDSRTAKANAGVAKADKAIRLDHANTLLNASGADGWPEYCQAPEKYVDATHYRKGTNRGMFFGGDDYTSKLPSSWQTDDTTKAALIVCVGTEKRGSATRTCPYQSNEHPGTPLDVTFYKIALPVQVYELRTGRKLADRTIQIGGSSCPSVLSYTTTAPYYNSDPSTKQSVDPSKSDIRSAFRSIIVH</sequence>
<evidence type="ECO:0000313" key="2">
    <source>
        <dbReference type="EMBL" id="BCJ28804.1"/>
    </source>
</evidence>
<evidence type="ECO:0000313" key="3">
    <source>
        <dbReference type="Proteomes" id="UP000680750"/>
    </source>
</evidence>
<reference evidence="2" key="1">
    <citation type="submission" date="2020-08" db="EMBL/GenBank/DDBJ databases">
        <title>Whole genome shotgun sequence of Actinocatenispora sera NBRC 101916.</title>
        <authorList>
            <person name="Komaki H."/>
            <person name="Tamura T."/>
        </authorList>
    </citation>
    <scope>NUCLEOTIDE SEQUENCE</scope>
    <source>
        <strain evidence="2">NBRC 101916</strain>
    </source>
</reference>
<proteinExistence type="predicted"/>
<dbReference type="KEGG" id="aser:Asera_29120"/>
<feature type="transmembrane region" description="Helical" evidence="1">
    <location>
        <begin position="37"/>
        <end position="58"/>
    </location>
</feature>